<feature type="region of interest" description="Disordered" evidence="10">
    <location>
        <begin position="325"/>
        <end position="349"/>
    </location>
</feature>
<comment type="subcellular location">
    <subcellularLocation>
        <location evidence="1 9">Nucleus</location>
    </subcellularLocation>
</comment>
<dbReference type="InterPro" id="IPR046328">
    <property type="entry name" value="ETS_fam"/>
</dbReference>
<dbReference type="PANTHER" id="PTHR11849:SF10">
    <property type="entry name" value="ETS-RELATED TRANSCRIPTION FACTOR ELF-2"/>
    <property type="match status" value="1"/>
</dbReference>
<dbReference type="SMART" id="SM00413">
    <property type="entry name" value="ETS"/>
    <property type="match status" value="1"/>
</dbReference>
<dbReference type="AlphaFoldDB" id="A0A662YMX5"/>
<feature type="compositionally biased region" description="Polar residues" evidence="10">
    <location>
        <begin position="153"/>
        <end position="167"/>
    </location>
</feature>
<evidence type="ECO:0000256" key="1">
    <source>
        <dbReference type="ARBA" id="ARBA00004123"/>
    </source>
</evidence>
<dbReference type="PROSITE" id="PS50061">
    <property type="entry name" value="ETS_DOMAIN_3"/>
    <property type="match status" value="1"/>
</dbReference>
<dbReference type="GO" id="GO:0030154">
    <property type="term" value="P:cell differentiation"/>
    <property type="evidence" value="ECO:0007669"/>
    <property type="project" value="TreeGrafter"/>
</dbReference>
<feature type="compositionally biased region" description="Polar residues" evidence="10">
    <location>
        <begin position="326"/>
        <end position="340"/>
    </location>
</feature>
<evidence type="ECO:0000256" key="5">
    <source>
        <dbReference type="ARBA" id="ARBA00023125"/>
    </source>
</evidence>
<evidence type="ECO:0000256" key="10">
    <source>
        <dbReference type="SAM" id="MobiDB-lite"/>
    </source>
</evidence>
<dbReference type="Pfam" id="PF00178">
    <property type="entry name" value="Ets"/>
    <property type="match status" value="1"/>
</dbReference>
<dbReference type="Pfam" id="PF12310">
    <property type="entry name" value="Elf-1_N"/>
    <property type="match status" value="1"/>
</dbReference>
<keyword evidence="8 9" id="KW-0539">Nucleus</keyword>
<evidence type="ECO:0000256" key="3">
    <source>
        <dbReference type="ARBA" id="ARBA00022553"/>
    </source>
</evidence>
<feature type="region of interest" description="Disordered" evidence="10">
    <location>
        <begin position="558"/>
        <end position="581"/>
    </location>
</feature>
<evidence type="ECO:0000256" key="7">
    <source>
        <dbReference type="ARBA" id="ARBA00023163"/>
    </source>
</evidence>
<dbReference type="GO" id="GO:0005634">
    <property type="term" value="C:nucleus"/>
    <property type="evidence" value="ECO:0007669"/>
    <property type="project" value="UniProtKB-SubCell"/>
</dbReference>
<evidence type="ECO:0000256" key="6">
    <source>
        <dbReference type="ARBA" id="ARBA00023159"/>
    </source>
</evidence>
<comment type="similarity">
    <text evidence="2 9">Belongs to the ETS family.</text>
</comment>
<organism evidence="12 13">
    <name type="scientific">Acipenser ruthenus</name>
    <name type="common">Sterlet sturgeon</name>
    <dbReference type="NCBI Taxonomy" id="7906"/>
    <lineage>
        <taxon>Eukaryota</taxon>
        <taxon>Metazoa</taxon>
        <taxon>Chordata</taxon>
        <taxon>Craniata</taxon>
        <taxon>Vertebrata</taxon>
        <taxon>Euteleostomi</taxon>
        <taxon>Actinopterygii</taxon>
        <taxon>Chondrostei</taxon>
        <taxon>Acipenseriformes</taxon>
        <taxon>Acipenseridae</taxon>
        <taxon>Acipenser</taxon>
    </lineage>
</organism>
<keyword evidence="5 9" id="KW-0238">DNA-binding</keyword>
<dbReference type="EMBL" id="SCEB01000832">
    <property type="protein sequence ID" value="RXM98070.1"/>
    <property type="molecule type" value="Genomic_DNA"/>
</dbReference>
<dbReference type="InterPro" id="IPR022084">
    <property type="entry name" value="TF_Elf_N"/>
</dbReference>
<evidence type="ECO:0000256" key="4">
    <source>
        <dbReference type="ARBA" id="ARBA00023015"/>
    </source>
</evidence>
<dbReference type="GO" id="GO:0045893">
    <property type="term" value="P:positive regulation of DNA-templated transcription"/>
    <property type="evidence" value="ECO:0007669"/>
    <property type="project" value="UniProtKB-ARBA"/>
</dbReference>
<proteinExistence type="inferred from homology"/>
<dbReference type="PROSITE" id="PS00346">
    <property type="entry name" value="ETS_DOMAIN_2"/>
    <property type="match status" value="1"/>
</dbReference>
<keyword evidence="6" id="KW-0010">Activator</keyword>
<dbReference type="Proteomes" id="UP000289886">
    <property type="component" value="Unassembled WGS sequence"/>
</dbReference>
<keyword evidence="3" id="KW-0597">Phosphoprotein</keyword>
<dbReference type="PANTHER" id="PTHR11849">
    <property type="entry name" value="ETS"/>
    <property type="match status" value="1"/>
</dbReference>
<dbReference type="Gene3D" id="1.10.10.10">
    <property type="entry name" value="Winged helix-like DNA-binding domain superfamily/Winged helix DNA-binding domain"/>
    <property type="match status" value="1"/>
</dbReference>
<reference evidence="12 13" key="1">
    <citation type="submission" date="2019-01" db="EMBL/GenBank/DDBJ databases">
        <title>Draft Genome and Complete Hox-Cluster Characterization of the Sterlet Sturgeon (Acipenser ruthenus).</title>
        <authorList>
            <person name="Wei Q."/>
        </authorList>
    </citation>
    <scope>NUCLEOTIDE SEQUENCE [LARGE SCALE GENOMIC DNA]</scope>
    <source>
        <strain evidence="12">WHYD16114868_AA</strain>
        <tissue evidence="12">Blood</tissue>
    </source>
</reference>
<evidence type="ECO:0000259" key="11">
    <source>
        <dbReference type="PROSITE" id="PS50061"/>
    </source>
</evidence>
<keyword evidence="13" id="KW-1185">Reference proteome</keyword>
<sequence length="609" mass="66332">MAAVVHQSELVFEYASNCMEDVREIDDPSVFPAVIVEQVPNADHLQDYSSIACVEDSNQMIQDSSLDVAEEQIIEQESSTHTVEASCQNEDETMETIEAAEALLNMDSPGCFLDDKRITHVLVPSMGEVISTPVTSVSVTADGIPEVVEVQQGRHSLSESAAGQTPQEPKKKKGRKPKPPRPDSPVTPNILIKKKEKDGKGNTLYLWEFLIALLQDRSTCPRYIKWTQRDKGIFKLVDSKAVACLWGRHKNKPDMNYETMGRALRYYYQRGILSKVEGQRLVYQFKEMPKNIVYVDDLDPSSSTESVDMPEADMSSCNDRALPLSTKKSLSSRSPATKQRASAHRVRRGAAALPAPGVLESAVDTKAIRPVRQVELIQQQHLPVVSAEMLRTLQSIQSLKPGQHGSVFRTVQLMEHFQSAQEGPTVLTAADCGQTVSSVSSPPPVPVVVSAGVQPVGTVTLQTLPLTTVLASSDPSGASPRTFFLQTIPSPQVAAPTSPGTLSRVPGQRVLASSNRIASVPSSPTVGAAAPVVTFSTDGQQLVSHPPGTVIASVTKAPETKHSLPQTQQWEDIESSQRTDLKSQPHFSVVVINDMWMESEATNDQTEDI</sequence>
<evidence type="ECO:0000256" key="8">
    <source>
        <dbReference type="ARBA" id="ARBA00023242"/>
    </source>
</evidence>
<name>A0A662YMX5_ACIRT</name>
<gene>
    <name evidence="12" type="ORF">EOD39_13637</name>
</gene>
<dbReference type="InterPro" id="IPR036390">
    <property type="entry name" value="WH_DNA-bd_sf"/>
</dbReference>
<dbReference type="InterPro" id="IPR036388">
    <property type="entry name" value="WH-like_DNA-bd_sf"/>
</dbReference>
<accession>A0A662YMX5</accession>
<evidence type="ECO:0000256" key="9">
    <source>
        <dbReference type="RuleBase" id="RU004019"/>
    </source>
</evidence>
<keyword evidence="7" id="KW-0804">Transcription</keyword>
<evidence type="ECO:0000313" key="12">
    <source>
        <dbReference type="EMBL" id="RXM98070.1"/>
    </source>
</evidence>
<dbReference type="PRINTS" id="PR00454">
    <property type="entry name" value="ETSDOMAIN"/>
</dbReference>
<feature type="region of interest" description="Disordered" evidence="10">
    <location>
        <begin position="152"/>
        <end position="193"/>
    </location>
</feature>
<dbReference type="SUPFAM" id="SSF46785">
    <property type="entry name" value="Winged helix' DNA-binding domain"/>
    <property type="match status" value="1"/>
</dbReference>
<dbReference type="FunFam" id="1.10.10.10:FF:000066">
    <property type="entry name" value="ETS-related transcription factor Elf-2 isoform X1"/>
    <property type="match status" value="1"/>
</dbReference>
<evidence type="ECO:0000256" key="2">
    <source>
        <dbReference type="ARBA" id="ARBA00005562"/>
    </source>
</evidence>
<dbReference type="GO" id="GO:0000981">
    <property type="term" value="F:DNA-binding transcription factor activity, RNA polymerase II-specific"/>
    <property type="evidence" value="ECO:0007669"/>
    <property type="project" value="TreeGrafter"/>
</dbReference>
<evidence type="ECO:0000313" key="13">
    <source>
        <dbReference type="Proteomes" id="UP000289886"/>
    </source>
</evidence>
<dbReference type="GO" id="GO:0043565">
    <property type="term" value="F:sequence-specific DNA binding"/>
    <property type="evidence" value="ECO:0007669"/>
    <property type="project" value="InterPro"/>
</dbReference>
<feature type="compositionally biased region" description="Basic residues" evidence="10">
    <location>
        <begin position="170"/>
        <end position="179"/>
    </location>
</feature>
<keyword evidence="4" id="KW-0805">Transcription regulation</keyword>
<protein>
    <submittedName>
        <fullName evidence="12">ETS-related transcription factor Elf-1</fullName>
    </submittedName>
</protein>
<feature type="domain" description="ETS" evidence="11">
    <location>
        <begin position="204"/>
        <end position="286"/>
    </location>
</feature>
<comment type="caution">
    <text evidence="12">The sequence shown here is derived from an EMBL/GenBank/DDBJ whole genome shotgun (WGS) entry which is preliminary data.</text>
</comment>
<dbReference type="InterPro" id="IPR000418">
    <property type="entry name" value="Ets_dom"/>
</dbReference>